<evidence type="ECO:0000313" key="1">
    <source>
        <dbReference type="EMBL" id="QUR69424.1"/>
    </source>
</evidence>
<keyword evidence="2" id="KW-1185">Reference proteome</keyword>
<dbReference type="InterPro" id="IPR022536">
    <property type="entry name" value="EspC"/>
</dbReference>
<dbReference type="EMBL" id="CP046600">
    <property type="protein sequence ID" value="QUR69424.1"/>
    <property type="molecule type" value="Genomic_DNA"/>
</dbReference>
<dbReference type="RefSeq" id="WP_211697012.1">
    <property type="nucleotide sequence ID" value="NZ_CP046600.1"/>
</dbReference>
<reference evidence="1" key="1">
    <citation type="submission" date="2019-12" db="EMBL/GenBank/DDBJ databases">
        <title>Mycobacterium spongiae sp. nov.</title>
        <authorList>
            <person name="Stinear T."/>
        </authorList>
    </citation>
    <scope>NUCLEOTIDE SEQUENCE</scope>
    <source>
        <strain evidence="1">FSD4b-SM</strain>
    </source>
</reference>
<dbReference type="Pfam" id="PF10824">
    <property type="entry name" value="T7SS_ESX_EspC"/>
    <property type="match status" value="1"/>
</dbReference>
<organism evidence="1 2">
    <name type="scientific">Mycobacterium spongiae</name>
    <dbReference type="NCBI Taxonomy" id="886343"/>
    <lineage>
        <taxon>Bacteria</taxon>
        <taxon>Bacillati</taxon>
        <taxon>Actinomycetota</taxon>
        <taxon>Actinomycetes</taxon>
        <taxon>Mycobacteriales</taxon>
        <taxon>Mycobacteriaceae</taxon>
        <taxon>Mycobacterium</taxon>
    </lineage>
</organism>
<dbReference type="Proteomes" id="UP000682202">
    <property type="component" value="Chromosome"/>
</dbReference>
<dbReference type="AlphaFoldDB" id="A0A975K2Q0"/>
<name>A0A975K2Q0_9MYCO</name>
<accession>A0A975K2Q0</accession>
<dbReference type="KEGG" id="mspg:F6B93_22205"/>
<gene>
    <name evidence="1" type="ORF">F6B93_22205</name>
</gene>
<sequence>MTGVLGVVPSFLKVLAGIHNEIAGDINKATQSVAGISGRVALTHGSFTSDFNETLQEFETSRNSTGVGLQGVTNGLASNLIAAAGAYLNADDGLAGIIDKIFG</sequence>
<proteinExistence type="predicted"/>
<dbReference type="GO" id="GO:0009306">
    <property type="term" value="P:protein secretion"/>
    <property type="evidence" value="ECO:0007669"/>
    <property type="project" value="InterPro"/>
</dbReference>
<evidence type="ECO:0000313" key="2">
    <source>
        <dbReference type="Proteomes" id="UP000682202"/>
    </source>
</evidence>
<protein>
    <submittedName>
        <fullName evidence="1">ESX-1 secretion-associated protein</fullName>
    </submittedName>
</protein>